<proteinExistence type="predicted"/>
<protein>
    <submittedName>
        <fullName evidence="1">Uncharacterized protein</fullName>
    </submittedName>
</protein>
<evidence type="ECO:0000313" key="2">
    <source>
        <dbReference type="Proteomes" id="UP000554520"/>
    </source>
</evidence>
<name>A0A839UDS9_9HYPH</name>
<gene>
    <name evidence="1" type="ORF">FHS21_005690</name>
</gene>
<keyword evidence="2" id="KW-1185">Reference proteome</keyword>
<evidence type="ECO:0000313" key="1">
    <source>
        <dbReference type="EMBL" id="MBB3149238.1"/>
    </source>
</evidence>
<dbReference type="Proteomes" id="UP000554520">
    <property type="component" value="Unassembled WGS sequence"/>
</dbReference>
<sequence length="89" mass="9980">MREPSAGGEARLCSPLEWQRAVPHSLGARKNGNVLFVCLNWRTTYFPACLRLKTNMFCRKNGKLVALLIWNAICGSNISDRLCAEQQIA</sequence>
<reference evidence="1 2" key="1">
    <citation type="submission" date="2020-08" db="EMBL/GenBank/DDBJ databases">
        <title>Genomic Encyclopedia of Type Strains, Phase III (KMG-III): the genomes of soil and plant-associated and newly described type strains.</title>
        <authorList>
            <person name="Whitman W."/>
        </authorList>
    </citation>
    <scope>NUCLEOTIDE SEQUENCE [LARGE SCALE GENOMIC DNA]</scope>
    <source>
        <strain evidence="1 2">CECT 7015</strain>
    </source>
</reference>
<accession>A0A839UDS9</accession>
<dbReference type="EMBL" id="JACHXN010000029">
    <property type="protein sequence ID" value="MBB3149238.1"/>
    <property type="molecule type" value="Genomic_DNA"/>
</dbReference>
<comment type="caution">
    <text evidence="1">The sequence shown here is derived from an EMBL/GenBank/DDBJ whole genome shotgun (WGS) entry which is preliminary data.</text>
</comment>
<organism evidence="1 2">
    <name type="scientific">Phyllobacterium trifolii</name>
    <dbReference type="NCBI Taxonomy" id="300193"/>
    <lineage>
        <taxon>Bacteria</taxon>
        <taxon>Pseudomonadati</taxon>
        <taxon>Pseudomonadota</taxon>
        <taxon>Alphaproteobacteria</taxon>
        <taxon>Hyphomicrobiales</taxon>
        <taxon>Phyllobacteriaceae</taxon>
        <taxon>Phyllobacterium</taxon>
    </lineage>
</organism>
<dbReference type="AlphaFoldDB" id="A0A839UDS9"/>